<comment type="caution">
    <text evidence="1">The sequence shown here is derived from an EMBL/GenBank/DDBJ whole genome shotgun (WGS) entry which is preliminary data.</text>
</comment>
<sequence length="128" mass="14729">MQIGRKIYYDKAIGNVLVDTGERSGNVVETTIEQDFAAYFALAERVPETVGMLQLQYGEHADNFARYLYRIDPATETIIWDMHGAGMDLDQFKVEKFSSPKTSLRQLLTRSVNFVSSWRNRQSRKNSK</sequence>
<dbReference type="RefSeq" id="WP_386048229.1">
    <property type="nucleotide sequence ID" value="NZ_JBHUIO010000009.1"/>
</dbReference>
<evidence type="ECO:0000313" key="2">
    <source>
        <dbReference type="Proteomes" id="UP001597343"/>
    </source>
</evidence>
<gene>
    <name evidence="1" type="ORF">ACFSOY_15845</name>
</gene>
<keyword evidence="2" id="KW-1185">Reference proteome</keyword>
<evidence type="ECO:0000313" key="1">
    <source>
        <dbReference type="EMBL" id="MFD2171435.1"/>
    </source>
</evidence>
<protein>
    <submittedName>
        <fullName evidence="1">Uncharacterized protein</fullName>
    </submittedName>
</protein>
<accession>A0ABW5A0R7</accession>
<reference evidence="2" key="1">
    <citation type="journal article" date="2019" name="Int. J. Syst. Evol. Microbiol.">
        <title>The Global Catalogue of Microorganisms (GCM) 10K type strain sequencing project: providing services to taxonomists for standard genome sequencing and annotation.</title>
        <authorList>
            <consortium name="The Broad Institute Genomics Platform"/>
            <consortium name="The Broad Institute Genome Sequencing Center for Infectious Disease"/>
            <person name="Wu L."/>
            <person name="Ma J."/>
        </authorList>
    </citation>
    <scope>NUCLEOTIDE SEQUENCE [LARGE SCALE GENOMIC DNA]</scope>
    <source>
        <strain evidence="2">CGMCC 1.13574</strain>
    </source>
</reference>
<organism evidence="1 2">
    <name type="scientific">Tumebacillus lipolyticus</name>
    <dbReference type="NCBI Taxonomy" id="1280370"/>
    <lineage>
        <taxon>Bacteria</taxon>
        <taxon>Bacillati</taxon>
        <taxon>Bacillota</taxon>
        <taxon>Bacilli</taxon>
        <taxon>Bacillales</taxon>
        <taxon>Alicyclobacillaceae</taxon>
        <taxon>Tumebacillus</taxon>
    </lineage>
</organism>
<name>A0ABW5A0R7_9BACL</name>
<dbReference type="Proteomes" id="UP001597343">
    <property type="component" value="Unassembled WGS sequence"/>
</dbReference>
<proteinExistence type="predicted"/>
<dbReference type="EMBL" id="JBHUIO010000009">
    <property type="protein sequence ID" value="MFD2171435.1"/>
    <property type="molecule type" value="Genomic_DNA"/>
</dbReference>